<accession>A0A0K2UWG6</accession>
<dbReference type="EMBL" id="HACA01025049">
    <property type="protein sequence ID" value="CDW42410.1"/>
    <property type="molecule type" value="Transcribed_RNA"/>
</dbReference>
<proteinExistence type="predicted"/>
<dbReference type="AlphaFoldDB" id="A0A0K2UWG6"/>
<name>A0A0K2UWG6_LEPSM</name>
<reference evidence="1" key="1">
    <citation type="submission" date="2014-05" db="EMBL/GenBank/DDBJ databases">
        <authorList>
            <person name="Chronopoulou M."/>
        </authorList>
    </citation>
    <scope>NUCLEOTIDE SEQUENCE</scope>
    <source>
        <tissue evidence="1">Whole organism</tissue>
    </source>
</reference>
<sequence length="88" mass="10046">MFLDIVPSDVSKMPPYFYKANEKGTIDVYFKAFMYHVLTWLKSTFPRSNYLFTQGGAPTHTSQRCIISEGRTWLASGRPTSGLRPHPT</sequence>
<evidence type="ECO:0000313" key="1">
    <source>
        <dbReference type="EMBL" id="CDW42410.1"/>
    </source>
</evidence>
<protein>
    <submittedName>
        <fullName evidence="1">Uncharacterized protein</fullName>
    </submittedName>
</protein>
<organism evidence="1">
    <name type="scientific">Lepeophtheirus salmonis</name>
    <name type="common">Salmon louse</name>
    <name type="synonym">Caligus salmonis</name>
    <dbReference type="NCBI Taxonomy" id="72036"/>
    <lineage>
        <taxon>Eukaryota</taxon>
        <taxon>Metazoa</taxon>
        <taxon>Ecdysozoa</taxon>
        <taxon>Arthropoda</taxon>
        <taxon>Crustacea</taxon>
        <taxon>Multicrustacea</taxon>
        <taxon>Hexanauplia</taxon>
        <taxon>Copepoda</taxon>
        <taxon>Siphonostomatoida</taxon>
        <taxon>Caligidae</taxon>
        <taxon>Lepeophtheirus</taxon>
    </lineage>
</organism>